<name>A0A5B6Z7Z1_DAVIN</name>
<sequence>MEQSLNPAKEKGSGGQKRKLPSAQELIAHYESQGLQTQEASIRVIEDLQNVLFRVVTTSGSGSGSGSGSSSKNQKLFMGETWSRRKLDVLNSRLLNLDRKIDSKPGYPETLAIGVASGALLRGFGALFPHVFGALGQMWNAVRNST</sequence>
<gene>
    <name evidence="2" type="ORF">Din_009610</name>
</gene>
<proteinExistence type="predicted"/>
<protein>
    <submittedName>
        <fullName evidence="2">Uncharacterized protein</fullName>
    </submittedName>
</protein>
<evidence type="ECO:0000256" key="1">
    <source>
        <dbReference type="SAM" id="MobiDB-lite"/>
    </source>
</evidence>
<reference evidence="2" key="1">
    <citation type="submission" date="2019-08" db="EMBL/GenBank/DDBJ databases">
        <title>Reference gene set and small RNA set construction with multiple tissues from Davidia involucrata Baill.</title>
        <authorList>
            <person name="Yang H."/>
            <person name="Zhou C."/>
            <person name="Li G."/>
            <person name="Wang J."/>
            <person name="Gao P."/>
            <person name="Wang M."/>
            <person name="Wang R."/>
            <person name="Zhao Y."/>
        </authorList>
    </citation>
    <scope>NUCLEOTIDE SEQUENCE</scope>
    <source>
        <tissue evidence="2">Mixed with DoveR01_LX</tissue>
    </source>
</reference>
<dbReference type="AlphaFoldDB" id="A0A5B6Z7Z1"/>
<evidence type="ECO:0000313" key="2">
    <source>
        <dbReference type="EMBL" id="MPA40169.1"/>
    </source>
</evidence>
<organism evidence="2">
    <name type="scientific">Davidia involucrata</name>
    <name type="common">Dove tree</name>
    <dbReference type="NCBI Taxonomy" id="16924"/>
    <lineage>
        <taxon>Eukaryota</taxon>
        <taxon>Viridiplantae</taxon>
        <taxon>Streptophyta</taxon>
        <taxon>Embryophyta</taxon>
        <taxon>Tracheophyta</taxon>
        <taxon>Spermatophyta</taxon>
        <taxon>Magnoliopsida</taxon>
        <taxon>eudicotyledons</taxon>
        <taxon>Gunneridae</taxon>
        <taxon>Pentapetalae</taxon>
        <taxon>asterids</taxon>
        <taxon>Cornales</taxon>
        <taxon>Nyssaceae</taxon>
        <taxon>Davidia</taxon>
    </lineage>
</organism>
<feature type="region of interest" description="Disordered" evidence="1">
    <location>
        <begin position="1"/>
        <end position="22"/>
    </location>
</feature>
<accession>A0A5B6Z7Z1</accession>
<dbReference type="EMBL" id="GHES01009610">
    <property type="protein sequence ID" value="MPA40169.1"/>
    <property type="molecule type" value="Transcribed_RNA"/>
</dbReference>